<dbReference type="Proteomes" id="UP000677687">
    <property type="component" value="Unassembled WGS sequence"/>
</dbReference>
<keyword evidence="4 7" id="KW-0812">Transmembrane</keyword>
<keyword evidence="6 7" id="KW-0472">Membrane</keyword>
<keyword evidence="5 7" id="KW-1133">Transmembrane helix</keyword>
<sequence length="323" mass="35407">MGAFEIAILAIAVFLITVICEALWIKFAKARGLVGLDWAKKGRVLLSEGGGIAMLPGIWFAIAFLFFGSGNFNYIAWGLLLSIFAFIGIIDDTKHKFLKKALSWKKRAIAIAAVCLAFAGIYFWNLGILWIALVALYIAGIASFQNTFAGLNGWQGGSAAIIAVASALIVAKESLGAVWLNAILIAAILGFLMWNKFPARVFEGNSGTLLIGSAIAGIFILNGKIGLMAFSLLFFLPHMFEFLVLKLMLSKARDPGQMRQLPYRVLENGKIAIPEYAKGRVQYDFAKMLIRIFGPLREWEIVAIIWAVVAVNSAFWLLLFGFV</sequence>
<comment type="subcellular location">
    <subcellularLocation>
        <location evidence="1">Cell membrane</location>
        <topology evidence="1">Multi-pass membrane protein</topology>
    </subcellularLocation>
</comment>
<evidence type="ECO:0000313" key="9">
    <source>
        <dbReference type="Proteomes" id="UP000677687"/>
    </source>
</evidence>
<feature type="transmembrane region" description="Helical" evidence="7">
    <location>
        <begin position="45"/>
        <end position="68"/>
    </location>
</feature>
<name>A0A8T4L1N9_9ARCH</name>
<keyword evidence="3" id="KW-0808">Transferase</keyword>
<evidence type="ECO:0000256" key="3">
    <source>
        <dbReference type="ARBA" id="ARBA00022679"/>
    </source>
</evidence>
<dbReference type="GO" id="GO:0016780">
    <property type="term" value="F:phosphotransferase activity, for other substituted phosphate groups"/>
    <property type="evidence" value="ECO:0007669"/>
    <property type="project" value="InterPro"/>
</dbReference>
<evidence type="ECO:0008006" key="10">
    <source>
        <dbReference type="Google" id="ProtNLM"/>
    </source>
</evidence>
<evidence type="ECO:0000256" key="7">
    <source>
        <dbReference type="SAM" id="Phobius"/>
    </source>
</evidence>
<organism evidence="8 9">
    <name type="scientific">Candidatus Iainarchaeum sp</name>
    <dbReference type="NCBI Taxonomy" id="3101447"/>
    <lineage>
        <taxon>Archaea</taxon>
        <taxon>Candidatus Iainarchaeota</taxon>
        <taxon>Candidatus Iainarchaeia</taxon>
        <taxon>Candidatus Iainarchaeales</taxon>
        <taxon>Candidatus Iainarchaeaceae</taxon>
        <taxon>Candidatus Iainarchaeum</taxon>
    </lineage>
</organism>
<feature type="transmembrane region" description="Helical" evidence="7">
    <location>
        <begin position="6"/>
        <end position="25"/>
    </location>
</feature>
<evidence type="ECO:0000256" key="1">
    <source>
        <dbReference type="ARBA" id="ARBA00004651"/>
    </source>
</evidence>
<feature type="transmembrane region" description="Helical" evidence="7">
    <location>
        <begin position="74"/>
        <end position="90"/>
    </location>
</feature>
<dbReference type="Pfam" id="PF00953">
    <property type="entry name" value="Glycos_transf_4"/>
    <property type="match status" value="1"/>
</dbReference>
<dbReference type="EMBL" id="JAGVWD010000002">
    <property type="protein sequence ID" value="MBS3057016.1"/>
    <property type="molecule type" value="Genomic_DNA"/>
</dbReference>
<protein>
    <recommendedName>
        <fullName evidence="10">UDP-N-acetylglucosamine--dolichyl-phosphate N-acetylglucosaminephosphotransferase</fullName>
    </recommendedName>
</protein>
<evidence type="ECO:0000256" key="2">
    <source>
        <dbReference type="ARBA" id="ARBA00022475"/>
    </source>
</evidence>
<dbReference type="GO" id="GO:0044038">
    <property type="term" value="P:cell wall macromolecule biosynthetic process"/>
    <property type="evidence" value="ECO:0007669"/>
    <property type="project" value="TreeGrafter"/>
</dbReference>
<dbReference type="GO" id="GO:0005886">
    <property type="term" value="C:plasma membrane"/>
    <property type="evidence" value="ECO:0007669"/>
    <property type="project" value="UniProtKB-SubCell"/>
</dbReference>
<evidence type="ECO:0000313" key="8">
    <source>
        <dbReference type="EMBL" id="MBS3057016.1"/>
    </source>
</evidence>
<reference evidence="8" key="2">
    <citation type="submission" date="2021-05" db="EMBL/GenBank/DDBJ databases">
        <title>Protein family content uncovers lineage relationships and bacterial pathway maintenance mechanisms in DPANN archaea.</title>
        <authorList>
            <person name="Castelle C.J."/>
            <person name="Meheust R."/>
            <person name="Jaffe A.L."/>
            <person name="Seitz K."/>
            <person name="Gong X."/>
            <person name="Baker B.J."/>
            <person name="Banfield J.F."/>
        </authorList>
    </citation>
    <scope>NUCLEOTIDE SEQUENCE</scope>
    <source>
        <strain evidence="8">RIFCSPHIGHO2_01_FULL_AR10_44_11</strain>
    </source>
</reference>
<proteinExistence type="predicted"/>
<feature type="transmembrane region" description="Helical" evidence="7">
    <location>
        <begin position="151"/>
        <end position="171"/>
    </location>
</feature>
<feature type="transmembrane region" description="Helical" evidence="7">
    <location>
        <begin position="209"/>
        <end position="236"/>
    </location>
</feature>
<reference evidence="8" key="1">
    <citation type="submission" date="2021-03" db="EMBL/GenBank/DDBJ databases">
        <authorList>
            <person name="Jaffe A."/>
        </authorList>
    </citation>
    <scope>NUCLEOTIDE SEQUENCE</scope>
    <source>
        <strain evidence="8">RIFCSPHIGHO2_01_FULL_AR10_44_11</strain>
    </source>
</reference>
<feature type="transmembrane region" description="Helical" evidence="7">
    <location>
        <begin position="178"/>
        <end position="197"/>
    </location>
</feature>
<feature type="transmembrane region" description="Helical" evidence="7">
    <location>
        <begin position="301"/>
        <end position="322"/>
    </location>
</feature>
<dbReference type="PANTHER" id="PTHR22926:SF3">
    <property type="entry name" value="UNDECAPRENYL-PHOSPHATE ALPHA-N-ACETYLGLUCOSAMINYL 1-PHOSPHATE TRANSFERASE"/>
    <property type="match status" value="1"/>
</dbReference>
<evidence type="ECO:0000256" key="6">
    <source>
        <dbReference type="ARBA" id="ARBA00023136"/>
    </source>
</evidence>
<dbReference type="PANTHER" id="PTHR22926">
    <property type="entry name" value="PHOSPHO-N-ACETYLMURAMOYL-PENTAPEPTIDE-TRANSFERASE"/>
    <property type="match status" value="1"/>
</dbReference>
<gene>
    <name evidence="8" type="ORF">J4415_00110</name>
</gene>
<accession>A0A8T4L1N9</accession>
<feature type="transmembrane region" description="Helical" evidence="7">
    <location>
        <begin position="111"/>
        <end position="139"/>
    </location>
</feature>
<comment type="caution">
    <text evidence="8">The sequence shown here is derived from an EMBL/GenBank/DDBJ whole genome shotgun (WGS) entry which is preliminary data.</text>
</comment>
<dbReference type="AlphaFoldDB" id="A0A8T4L1N9"/>
<evidence type="ECO:0000256" key="4">
    <source>
        <dbReference type="ARBA" id="ARBA00022692"/>
    </source>
</evidence>
<dbReference type="InterPro" id="IPR000715">
    <property type="entry name" value="Glycosyl_transferase_4"/>
</dbReference>
<evidence type="ECO:0000256" key="5">
    <source>
        <dbReference type="ARBA" id="ARBA00022989"/>
    </source>
</evidence>
<keyword evidence="2" id="KW-1003">Cell membrane</keyword>
<dbReference type="GO" id="GO:0071555">
    <property type="term" value="P:cell wall organization"/>
    <property type="evidence" value="ECO:0007669"/>
    <property type="project" value="TreeGrafter"/>
</dbReference>